<dbReference type="AlphaFoldDB" id="A0A2P2PJE4"/>
<name>A0A2P2PJE4_RHIMU</name>
<sequence length="25" mass="2675">MSFHFSAEASSPKTKGLSVSHIVIN</sequence>
<evidence type="ECO:0000313" key="2">
    <source>
        <dbReference type="EMBL" id="MBX54836.1"/>
    </source>
</evidence>
<accession>A0A2P2PJE4</accession>
<reference evidence="2" key="1">
    <citation type="submission" date="2018-02" db="EMBL/GenBank/DDBJ databases">
        <title>Rhizophora mucronata_Transcriptome.</title>
        <authorList>
            <person name="Meera S.P."/>
            <person name="Sreeshan A."/>
            <person name="Augustine A."/>
        </authorList>
    </citation>
    <scope>NUCLEOTIDE SEQUENCE</scope>
    <source>
        <tissue evidence="2">Leaf</tissue>
    </source>
</reference>
<dbReference type="EMBL" id="GGEC01074352">
    <property type="protein sequence ID" value="MBX54836.1"/>
    <property type="molecule type" value="Transcribed_RNA"/>
</dbReference>
<proteinExistence type="predicted"/>
<feature type="region of interest" description="Disordered" evidence="1">
    <location>
        <begin position="1"/>
        <end position="25"/>
    </location>
</feature>
<protein>
    <submittedName>
        <fullName evidence="2">Uncharacterized protein</fullName>
    </submittedName>
</protein>
<evidence type="ECO:0000256" key="1">
    <source>
        <dbReference type="SAM" id="MobiDB-lite"/>
    </source>
</evidence>
<organism evidence="2">
    <name type="scientific">Rhizophora mucronata</name>
    <name type="common">Asiatic mangrove</name>
    <dbReference type="NCBI Taxonomy" id="61149"/>
    <lineage>
        <taxon>Eukaryota</taxon>
        <taxon>Viridiplantae</taxon>
        <taxon>Streptophyta</taxon>
        <taxon>Embryophyta</taxon>
        <taxon>Tracheophyta</taxon>
        <taxon>Spermatophyta</taxon>
        <taxon>Magnoliopsida</taxon>
        <taxon>eudicotyledons</taxon>
        <taxon>Gunneridae</taxon>
        <taxon>Pentapetalae</taxon>
        <taxon>rosids</taxon>
        <taxon>fabids</taxon>
        <taxon>Malpighiales</taxon>
        <taxon>Rhizophoraceae</taxon>
        <taxon>Rhizophora</taxon>
    </lineage>
</organism>